<proteinExistence type="predicted"/>
<reference evidence="1" key="1">
    <citation type="journal article" date="2020" name="Stud. Mycol.">
        <title>101 Dothideomycetes genomes: a test case for predicting lifestyles and emergence of pathogens.</title>
        <authorList>
            <person name="Haridas S."/>
            <person name="Albert R."/>
            <person name="Binder M."/>
            <person name="Bloem J."/>
            <person name="Labutti K."/>
            <person name="Salamov A."/>
            <person name="Andreopoulos B."/>
            <person name="Baker S."/>
            <person name="Barry K."/>
            <person name="Bills G."/>
            <person name="Bluhm B."/>
            <person name="Cannon C."/>
            <person name="Castanera R."/>
            <person name="Culley D."/>
            <person name="Daum C."/>
            <person name="Ezra D."/>
            <person name="Gonzalez J."/>
            <person name="Henrissat B."/>
            <person name="Kuo A."/>
            <person name="Liang C."/>
            <person name="Lipzen A."/>
            <person name="Lutzoni F."/>
            <person name="Magnuson J."/>
            <person name="Mondo S."/>
            <person name="Nolan M."/>
            <person name="Ohm R."/>
            <person name="Pangilinan J."/>
            <person name="Park H.-J."/>
            <person name="Ramirez L."/>
            <person name="Alfaro M."/>
            <person name="Sun H."/>
            <person name="Tritt A."/>
            <person name="Yoshinaga Y."/>
            <person name="Zwiers L.-H."/>
            <person name="Turgeon B."/>
            <person name="Goodwin S."/>
            <person name="Spatafora J."/>
            <person name="Crous P."/>
            <person name="Grigoriev I."/>
        </authorList>
    </citation>
    <scope>NUCLEOTIDE SEQUENCE</scope>
    <source>
        <strain evidence="1">CBS 260.36</strain>
    </source>
</reference>
<dbReference type="OrthoDB" id="10340447at2759"/>
<keyword evidence="2" id="KW-1185">Reference proteome</keyword>
<dbReference type="AlphaFoldDB" id="A0A9P4J229"/>
<name>A0A9P4J229_9PEZI</name>
<dbReference type="Proteomes" id="UP000799439">
    <property type="component" value="Unassembled WGS sequence"/>
</dbReference>
<evidence type="ECO:0000313" key="2">
    <source>
        <dbReference type="Proteomes" id="UP000799439"/>
    </source>
</evidence>
<protein>
    <submittedName>
        <fullName evidence="1">Uncharacterized protein</fullName>
    </submittedName>
</protein>
<sequence>MCQHIVTKIRMVCDHLVDSDGIKIVCEKDCGVWTVKESEDETRFSVPCDPCIDSGLWIKKDGVWEVKEG</sequence>
<accession>A0A9P4J229</accession>
<evidence type="ECO:0000313" key="1">
    <source>
        <dbReference type="EMBL" id="KAF2150978.1"/>
    </source>
</evidence>
<organism evidence="1 2">
    <name type="scientific">Myriangium duriaei CBS 260.36</name>
    <dbReference type="NCBI Taxonomy" id="1168546"/>
    <lineage>
        <taxon>Eukaryota</taxon>
        <taxon>Fungi</taxon>
        <taxon>Dikarya</taxon>
        <taxon>Ascomycota</taxon>
        <taxon>Pezizomycotina</taxon>
        <taxon>Dothideomycetes</taxon>
        <taxon>Dothideomycetidae</taxon>
        <taxon>Myriangiales</taxon>
        <taxon>Myriangiaceae</taxon>
        <taxon>Myriangium</taxon>
    </lineage>
</organism>
<comment type="caution">
    <text evidence="1">The sequence shown here is derived from an EMBL/GenBank/DDBJ whole genome shotgun (WGS) entry which is preliminary data.</text>
</comment>
<dbReference type="EMBL" id="ML996088">
    <property type="protein sequence ID" value="KAF2150978.1"/>
    <property type="molecule type" value="Genomic_DNA"/>
</dbReference>
<gene>
    <name evidence="1" type="ORF">K461DRAFT_279757</name>
</gene>